<comment type="caution">
    <text evidence="3">The sequence shown here is derived from an EMBL/GenBank/DDBJ whole genome shotgun (WGS) entry which is preliminary data.</text>
</comment>
<proteinExistence type="inferred from homology"/>
<name>A0A9N8H7E5_9STRA</name>
<evidence type="ECO:0000313" key="4">
    <source>
        <dbReference type="Proteomes" id="UP001153069"/>
    </source>
</evidence>
<keyword evidence="1" id="KW-0863">Zinc-finger</keyword>
<dbReference type="OrthoDB" id="56741at2759"/>
<dbReference type="Gene3D" id="1.25.40.10">
    <property type="entry name" value="Tetratricopeptide repeat domain"/>
    <property type="match status" value="1"/>
</dbReference>
<protein>
    <recommendedName>
        <fullName evidence="2">C6H2-type domain-containing protein</fullName>
    </recommendedName>
</protein>
<dbReference type="InterPro" id="IPR011990">
    <property type="entry name" value="TPR-like_helical_dom_sf"/>
</dbReference>
<feature type="domain" description="C6H2-type" evidence="2">
    <location>
        <begin position="18"/>
        <end position="75"/>
    </location>
</feature>
<dbReference type="EMBL" id="CAICTM010000200">
    <property type="protein sequence ID" value="CAB9504578.1"/>
    <property type="molecule type" value="Genomic_DNA"/>
</dbReference>
<gene>
    <name evidence="3" type="ORF">SEMRO_201_G085130.1</name>
</gene>
<dbReference type="Pfam" id="PF13181">
    <property type="entry name" value="TPR_8"/>
    <property type="match status" value="1"/>
</dbReference>
<dbReference type="InterPro" id="IPR031615">
    <property type="entry name" value="Zfn-C6H2"/>
</dbReference>
<dbReference type="SUPFAM" id="SSF48452">
    <property type="entry name" value="TPR-like"/>
    <property type="match status" value="1"/>
</dbReference>
<evidence type="ECO:0000256" key="1">
    <source>
        <dbReference type="PROSITE-ProRule" id="PRU01357"/>
    </source>
</evidence>
<dbReference type="PROSITE" id="PS52013">
    <property type="entry name" value="ZF_C6H2"/>
    <property type="match status" value="1"/>
</dbReference>
<evidence type="ECO:0000259" key="2">
    <source>
        <dbReference type="PROSITE" id="PS52013"/>
    </source>
</evidence>
<organism evidence="3 4">
    <name type="scientific">Seminavis robusta</name>
    <dbReference type="NCBI Taxonomy" id="568900"/>
    <lineage>
        <taxon>Eukaryota</taxon>
        <taxon>Sar</taxon>
        <taxon>Stramenopiles</taxon>
        <taxon>Ochrophyta</taxon>
        <taxon>Bacillariophyta</taxon>
        <taxon>Bacillariophyceae</taxon>
        <taxon>Bacillariophycidae</taxon>
        <taxon>Naviculales</taxon>
        <taxon>Naviculaceae</taxon>
        <taxon>Seminavis</taxon>
    </lineage>
</organism>
<accession>A0A9N8H7E5</accession>
<keyword evidence="1" id="KW-0479">Metal-binding</keyword>
<keyword evidence="1" id="KW-0862">Zinc</keyword>
<dbReference type="GO" id="GO:0008270">
    <property type="term" value="F:zinc ion binding"/>
    <property type="evidence" value="ECO:0007669"/>
    <property type="project" value="UniProtKB-KW"/>
</dbReference>
<dbReference type="Proteomes" id="UP001153069">
    <property type="component" value="Unassembled WGS sequence"/>
</dbReference>
<dbReference type="AlphaFoldDB" id="A0A9N8H7E5"/>
<keyword evidence="4" id="KW-1185">Reference proteome</keyword>
<reference evidence="3" key="1">
    <citation type="submission" date="2020-06" db="EMBL/GenBank/DDBJ databases">
        <authorList>
            <consortium name="Plant Systems Biology data submission"/>
        </authorList>
    </citation>
    <scope>NUCLEOTIDE SEQUENCE</scope>
    <source>
        <strain evidence="3">D6</strain>
    </source>
</reference>
<comment type="similarity">
    <text evidence="1">Belongs to the peptidase M24A family. Methionine aminopeptidase type 1 subfamily.</text>
</comment>
<evidence type="ECO:0000313" key="3">
    <source>
        <dbReference type="EMBL" id="CAB9504578.1"/>
    </source>
</evidence>
<dbReference type="InterPro" id="IPR019734">
    <property type="entry name" value="TPR_rpt"/>
</dbReference>
<sequence length="442" mass="50361">MQDLLDVIIKKTPDVKVQRVCCGCNLQEPKDEPFQKCCPQCHREKLVPALFCSQECFQNAWPRHKQWHQEKVPFFKEGVARCQIPIFAPEDPSQYVALLCASNKKTFSGDFNGAKKLVRKALKLDTSRVEAYTILGETYWLSGQTEEAKSCFKESIKKEAFVALTGCNGDIIVTANAVYLTLWARSVQFLCKGYRSIADNDEIQTPNWLCHDGMIKRITKVALNASSNEGLVLKLSYTRAHVLFRKFKVLQQCPSHWQQYMNDPNNLNRTAEELQEAATLYQFVSQRKDELTEVATELSDQASAFAEMVSSWEPSKRTALEKGEAGIWVVMHGFEAQAGKDMNGKFGLIFKDGLEHGRVAVEADGHPGEERVHPQNLWQVPFSEMDLALISTLDEGVQWKYVRASRELLLARFLAGFLEEEEFQQLMEKWHTQVSEFCVKVT</sequence>